<dbReference type="EMBL" id="MU004561">
    <property type="protein sequence ID" value="KAF2648058.1"/>
    <property type="molecule type" value="Genomic_DNA"/>
</dbReference>
<name>A0A6A6SNW4_9PLEO</name>
<dbReference type="OrthoDB" id="10058185at2759"/>
<dbReference type="Proteomes" id="UP000799324">
    <property type="component" value="Unassembled WGS sequence"/>
</dbReference>
<dbReference type="InterPro" id="IPR036291">
    <property type="entry name" value="NAD(P)-bd_dom_sf"/>
</dbReference>
<evidence type="ECO:0000259" key="1">
    <source>
        <dbReference type="Pfam" id="PF01073"/>
    </source>
</evidence>
<reference evidence="2" key="1">
    <citation type="journal article" date="2020" name="Stud. Mycol.">
        <title>101 Dothideomycetes genomes: a test case for predicting lifestyles and emergence of pathogens.</title>
        <authorList>
            <person name="Haridas S."/>
            <person name="Albert R."/>
            <person name="Binder M."/>
            <person name="Bloem J."/>
            <person name="Labutti K."/>
            <person name="Salamov A."/>
            <person name="Andreopoulos B."/>
            <person name="Baker S."/>
            <person name="Barry K."/>
            <person name="Bills G."/>
            <person name="Bluhm B."/>
            <person name="Cannon C."/>
            <person name="Castanera R."/>
            <person name="Culley D."/>
            <person name="Daum C."/>
            <person name="Ezra D."/>
            <person name="Gonzalez J."/>
            <person name="Henrissat B."/>
            <person name="Kuo A."/>
            <person name="Liang C."/>
            <person name="Lipzen A."/>
            <person name="Lutzoni F."/>
            <person name="Magnuson J."/>
            <person name="Mondo S."/>
            <person name="Nolan M."/>
            <person name="Ohm R."/>
            <person name="Pangilinan J."/>
            <person name="Park H.-J."/>
            <person name="Ramirez L."/>
            <person name="Alfaro M."/>
            <person name="Sun H."/>
            <person name="Tritt A."/>
            <person name="Yoshinaga Y."/>
            <person name="Zwiers L.-H."/>
            <person name="Turgeon B."/>
            <person name="Goodwin S."/>
            <person name="Spatafora J."/>
            <person name="Crous P."/>
            <person name="Grigoriev I."/>
        </authorList>
    </citation>
    <scope>NUCLEOTIDE SEQUENCE</scope>
    <source>
        <strain evidence="2">CBS 122681</strain>
    </source>
</reference>
<protein>
    <submittedName>
        <fullName evidence="2">NAD(P)-binding protein</fullName>
    </submittedName>
</protein>
<dbReference type="PANTHER" id="PTHR43000">
    <property type="entry name" value="DTDP-D-GLUCOSE 4,6-DEHYDRATASE-RELATED"/>
    <property type="match status" value="1"/>
</dbReference>
<dbReference type="GO" id="GO:0016616">
    <property type="term" value="F:oxidoreductase activity, acting on the CH-OH group of donors, NAD or NADP as acceptor"/>
    <property type="evidence" value="ECO:0007669"/>
    <property type="project" value="InterPro"/>
</dbReference>
<evidence type="ECO:0000313" key="2">
    <source>
        <dbReference type="EMBL" id="KAF2648058.1"/>
    </source>
</evidence>
<feature type="domain" description="3-beta hydroxysteroid dehydrogenase/isomerase" evidence="1">
    <location>
        <begin position="11"/>
        <end position="266"/>
    </location>
</feature>
<dbReference type="Gene3D" id="3.40.50.720">
    <property type="entry name" value="NAD(P)-binding Rossmann-like Domain"/>
    <property type="match status" value="1"/>
</dbReference>
<evidence type="ECO:0000313" key="3">
    <source>
        <dbReference type="Proteomes" id="UP000799324"/>
    </source>
</evidence>
<organism evidence="2 3">
    <name type="scientific">Lophiostoma macrostomum CBS 122681</name>
    <dbReference type="NCBI Taxonomy" id="1314788"/>
    <lineage>
        <taxon>Eukaryota</taxon>
        <taxon>Fungi</taxon>
        <taxon>Dikarya</taxon>
        <taxon>Ascomycota</taxon>
        <taxon>Pezizomycotina</taxon>
        <taxon>Dothideomycetes</taxon>
        <taxon>Pleosporomycetidae</taxon>
        <taxon>Pleosporales</taxon>
        <taxon>Lophiostomataceae</taxon>
        <taxon>Lophiostoma</taxon>
    </lineage>
</organism>
<dbReference type="GO" id="GO:0006694">
    <property type="term" value="P:steroid biosynthetic process"/>
    <property type="evidence" value="ECO:0007669"/>
    <property type="project" value="InterPro"/>
</dbReference>
<dbReference type="Pfam" id="PF01073">
    <property type="entry name" value="3Beta_HSD"/>
    <property type="match status" value="1"/>
</dbReference>
<accession>A0A6A6SNW4</accession>
<gene>
    <name evidence="2" type="ORF">K491DRAFT_671256</name>
</gene>
<keyword evidence="3" id="KW-1185">Reference proteome</keyword>
<proteinExistence type="predicted"/>
<dbReference type="AlphaFoldDB" id="A0A6A6SNW4"/>
<dbReference type="SUPFAM" id="SSF51735">
    <property type="entry name" value="NAD(P)-binding Rossmann-fold domains"/>
    <property type="match status" value="1"/>
</dbReference>
<sequence length="351" mass="38404">MSEEEQPSRVLVTGGSGFLGTHIVRKLLEDPAISIAVVSRTPKKQFLVGSDKVSYHSVDIASADEVQALFDKVHPQVVIHTASPKNTDTAAALERTNVEGTKILLQSAKMCADTRGFVYTSSDSAIVPTQEPLTEELAELYTDTHFPNAYARSKALADALVQKANSDELRTAVIRVPVLYGEHDTSFIGQLISSVRKGEHKMQIGQNKKVFEFAYAPKAAEAHVLVARALFNEMTAQGVAGEAFFISDGRPELFFDFARRCYAAAGKPVSPEEVSAIPLAAMQAVASTGEWAYTIFTLGNKKPTLRRDNIDHLDRGCCWSVEKAKQRLGYIPVIDQDTAIQSSMKWALDNL</sequence>
<dbReference type="InterPro" id="IPR002225">
    <property type="entry name" value="3Beta_OHSteriod_DH/Estase"/>
</dbReference>